<dbReference type="Gene3D" id="3.40.630.190">
    <property type="entry name" value="LCP protein"/>
    <property type="match status" value="1"/>
</dbReference>
<gene>
    <name evidence="4" type="ORF">EAH86_14850</name>
</gene>
<dbReference type="Pfam" id="PF03816">
    <property type="entry name" value="LytR_cpsA_psr"/>
    <property type="match status" value="1"/>
</dbReference>
<organism evidence="4 5">
    <name type="scientific">Pedococcus bigeumensis</name>
    <dbReference type="NCBI Taxonomy" id="433644"/>
    <lineage>
        <taxon>Bacteria</taxon>
        <taxon>Bacillati</taxon>
        <taxon>Actinomycetota</taxon>
        <taxon>Actinomycetes</taxon>
        <taxon>Micrococcales</taxon>
        <taxon>Intrasporangiaceae</taxon>
        <taxon>Pedococcus</taxon>
    </lineage>
</organism>
<evidence type="ECO:0000313" key="5">
    <source>
        <dbReference type="Proteomes" id="UP000317722"/>
    </source>
</evidence>
<protein>
    <submittedName>
        <fullName evidence="4">LytR family transcriptional regulator</fullName>
    </submittedName>
</protein>
<feature type="compositionally biased region" description="Low complexity" evidence="2">
    <location>
        <begin position="57"/>
        <end position="70"/>
    </location>
</feature>
<evidence type="ECO:0000256" key="2">
    <source>
        <dbReference type="SAM" id="MobiDB-lite"/>
    </source>
</evidence>
<reference evidence="4 5" key="1">
    <citation type="journal article" date="2019" name="Environ. Microbiol.">
        <title>Species interactions and distinct microbial communities in high Arctic permafrost affected cryosols are associated with the CH4 and CO2 gas fluxes.</title>
        <authorList>
            <person name="Altshuler I."/>
            <person name="Hamel J."/>
            <person name="Turney S."/>
            <person name="Magnuson E."/>
            <person name="Levesque R."/>
            <person name="Greer C."/>
            <person name="Whyte L.G."/>
        </authorList>
    </citation>
    <scope>NUCLEOTIDE SEQUENCE [LARGE SCALE GENOMIC DNA]</scope>
    <source>
        <strain evidence="4 5">S9.3A</strain>
    </source>
</reference>
<dbReference type="InterPro" id="IPR050922">
    <property type="entry name" value="LytR/CpsA/Psr_CW_biosynth"/>
</dbReference>
<accession>A0A502CSR1</accession>
<dbReference type="NCBIfam" id="TIGR00350">
    <property type="entry name" value="lytR_cpsA_psr"/>
    <property type="match status" value="1"/>
</dbReference>
<feature type="region of interest" description="Disordered" evidence="2">
    <location>
        <begin position="49"/>
        <end position="70"/>
    </location>
</feature>
<comment type="caution">
    <text evidence="4">The sequence shown here is derived from an EMBL/GenBank/DDBJ whole genome shotgun (WGS) entry which is preliminary data.</text>
</comment>
<evidence type="ECO:0000259" key="3">
    <source>
        <dbReference type="Pfam" id="PF03816"/>
    </source>
</evidence>
<name>A0A502CSR1_9MICO</name>
<dbReference type="EMBL" id="RCZM01000005">
    <property type="protein sequence ID" value="TPG14836.1"/>
    <property type="molecule type" value="Genomic_DNA"/>
</dbReference>
<feature type="domain" description="Cell envelope-related transcriptional attenuator" evidence="3">
    <location>
        <begin position="188"/>
        <end position="326"/>
    </location>
</feature>
<comment type="similarity">
    <text evidence="1">Belongs to the LytR/CpsA/Psr (LCP) family.</text>
</comment>
<evidence type="ECO:0000313" key="4">
    <source>
        <dbReference type="EMBL" id="TPG14836.1"/>
    </source>
</evidence>
<sequence length="410" mass="42124">MLGGTWRRGRMCPWRRSGRTLGRVFAPHLPRRSVLLGLLAAPLTVAACSKDQPKPGGPTTTSATTATTAAPPVQVTGAGLPADLLGTMTALYLGGKVPAGGAVAAALAKRKSLTAPPKVAGSVGKWKGVPIAVVASGSDLTLLVKGKSWSVVGGWWPSLGVATSPVATMRVLAIGSDARPNQKVASQRSDSLHIIGVDSKGVGGIVGIPRDSWVPLASGGTNKINAALPFGGPKNVVKTVSRTSGVQLDGYLMTGFKGFRAMINAVGGLRYVAPAVFKGEHGILAKKGLNILRGEPALSFARERHTLKNGDFGRSQNQGRLMLAGMSMARAGGPKALVKYLGAMSPHVETDLSTEQVLNLGASVFRASPNTVKNVVVPGGVGTRSGQSVVLLGSGALSIFRDMRNGRLGA</sequence>
<dbReference type="Proteomes" id="UP000317722">
    <property type="component" value="Unassembled WGS sequence"/>
</dbReference>
<dbReference type="PANTHER" id="PTHR33392:SF6">
    <property type="entry name" value="POLYISOPRENYL-TEICHOIC ACID--PEPTIDOGLYCAN TEICHOIC ACID TRANSFERASE TAGU"/>
    <property type="match status" value="1"/>
</dbReference>
<evidence type="ECO:0000256" key="1">
    <source>
        <dbReference type="ARBA" id="ARBA00006068"/>
    </source>
</evidence>
<proteinExistence type="inferred from homology"/>
<dbReference type="AlphaFoldDB" id="A0A502CSR1"/>
<keyword evidence="5" id="KW-1185">Reference proteome</keyword>
<dbReference type="InterPro" id="IPR004474">
    <property type="entry name" value="LytR_CpsA_psr"/>
</dbReference>
<dbReference type="PANTHER" id="PTHR33392">
    <property type="entry name" value="POLYISOPRENYL-TEICHOIC ACID--PEPTIDOGLYCAN TEICHOIC ACID TRANSFERASE TAGU"/>
    <property type="match status" value="1"/>
</dbReference>